<keyword evidence="1" id="KW-1133">Transmembrane helix</keyword>
<evidence type="ECO:0000313" key="3">
    <source>
        <dbReference type="Proteomes" id="UP000198575"/>
    </source>
</evidence>
<dbReference type="RefSeq" id="WP_092411081.1">
    <property type="nucleotide sequence ID" value="NZ_FOVF01000058.1"/>
</dbReference>
<accession>A0A1I5B9Z4</accession>
<dbReference type="OrthoDB" id="7069359at2"/>
<sequence length="72" mass="7487">MRMGLIIAGIILIAVGAMAFTGNLNFSKDKEVLKVGDFSATVKQEKTVPQWLGGIGALVGVGLVAAGAMRKR</sequence>
<dbReference type="Proteomes" id="UP000198575">
    <property type="component" value="Unassembled WGS sequence"/>
</dbReference>
<keyword evidence="1" id="KW-0812">Transmembrane</keyword>
<proteinExistence type="predicted"/>
<gene>
    <name evidence="2" type="ORF">SAMN05216289_1584</name>
</gene>
<name>A0A1I5B9Z4_9GAMM</name>
<organism evidence="2 3">
    <name type="scientific">Dokdonella immobilis</name>
    <dbReference type="NCBI Taxonomy" id="578942"/>
    <lineage>
        <taxon>Bacteria</taxon>
        <taxon>Pseudomonadati</taxon>
        <taxon>Pseudomonadota</taxon>
        <taxon>Gammaproteobacteria</taxon>
        <taxon>Lysobacterales</taxon>
        <taxon>Rhodanobacteraceae</taxon>
        <taxon>Dokdonella</taxon>
    </lineage>
</organism>
<dbReference type="AlphaFoldDB" id="A0A1I5B9Z4"/>
<dbReference type="STRING" id="578942.SAMN05216289_1584"/>
<keyword evidence="1" id="KW-0472">Membrane</keyword>
<dbReference type="EMBL" id="FOVF01000058">
    <property type="protein sequence ID" value="SFN71545.1"/>
    <property type="molecule type" value="Genomic_DNA"/>
</dbReference>
<evidence type="ECO:0000256" key="1">
    <source>
        <dbReference type="SAM" id="Phobius"/>
    </source>
</evidence>
<reference evidence="2 3" key="1">
    <citation type="submission" date="2016-10" db="EMBL/GenBank/DDBJ databases">
        <authorList>
            <person name="de Groot N.N."/>
        </authorList>
    </citation>
    <scope>NUCLEOTIDE SEQUENCE [LARGE SCALE GENOMIC DNA]</scope>
    <source>
        <strain evidence="2 3">CGMCC 1.7659</strain>
    </source>
</reference>
<feature type="transmembrane region" description="Helical" evidence="1">
    <location>
        <begin position="51"/>
        <end position="69"/>
    </location>
</feature>
<protein>
    <submittedName>
        <fullName evidence="2">Uncharacterized protein</fullName>
    </submittedName>
</protein>
<evidence type="ECO:0000313" key="2">
    <source>
        <dbReference type="EMBL" id="SFN71545.1"/>
    </source>
</evidence>
<keyword evidence="3" id="KW-1185">Reference proteome</keyword>